<dbReference type="Gene3D" id="3.40.50.300">
    <property type="entry name" value="P-loop containing nucleotide triphosphate hydrolases"/>
    <property type="match status" value="1"/>
</dbReference>
<dbReference type="InterPro" id="IPR027417">
    <property type="entry name" value="P-loop_NTPase"/>
</dbReference>
<dbReference type="EC" id="2.3.2.27" evidence="2"/>
<protein>
    <submittedName>
        <fullName evidence="2">RNF213</fullName>
        <ecNumber evidence="2">2.3.2.27</ecNumber>
    </submittedName>
</protein>
<dbReference type="GO" id="GO:0061630">
    <property type="term" value="F:ubiquitin protein ligase activity"/>
    <property type="evidence" value="ECO:0007669"/>
    <property type="project" value="UniProtKB-EC"/>
</dbReference>
<dbReference type="PANTHER" id="PTHR22605">
    <property type="entry name" value="RZ-TYPE DOMAIN-CONTAINING PROTEIN"/>
    <property type="match status" value="1"/>
</dbReference>
<dbReference type="Proteomes" id="UP000507470">
    <property type="component" value="Unassembled WGS sequence"/>
</dbReference>
<dbReference type="GO" id="GO:0005524">
    <property type="term" value="F:ATP binding"/>
    <property type="evidence" value="ECO:0007669"/>
    <property type="project" value="InterPro"/>
</dbReference>
<dbReference type="InterPro" id="IPR011704">
    <property type="entry name" value="ATPase_dyneun-rel_AAA"/>
</dbReference>
<dbReference type="EMBL" id="CACVKT020008090">
    <property type="protein sequence ID" value="CAC5412774.1"/>
    <property type="molecule type" value="Genomic_DNA"/>
</dbReference>
<evidence type="ECO:0000313" key="3">
    <source>
        <dbReference type="Proteomes" id="UP000507470"/>
    </source>
</evidence>
<proteinExistence type="predicted"/>
<feature type="domain" description="ATPase dynein-related AAA" evidence="1">
    <location>
        <begin position="160"/>
        <end position="255"/>
    </location>
</feature>
<organism evidence="2 3">
    <name type="scientific">Mytilus coruscus</name>
    <name type="common">Sea mussel</name>
    <dbReference type="NCBI Taxonomy" id="42192"/>
    <lineage>
        <taxon>Eukaryota</taxon>
        <taxon>Metazoa</taxon>
        <taxon>Spiralia</taxon>
        <taxon>Lophotrochozoa</taxon>
        <taxon>Mollusca</taxon>
        <taxon>Bivalvia</taxon>
        <taxon>Autobranchia</taxon>
        <taxon>Pteriomorphia</taxon>
        <taxon>Mytilida</taxon>
        <taxon>Mytiloidea</taxon>
        <taxon>Mytilidae</taxon>
        <taxon>Mytilinae</taxon>
        <taxon>Mytilus</taxon>
    </lineage>
</organism>
<accession>A0A6J8DW21</accession>
<dbReference type="InterPro" id="IPR031248">
    <property type="entry name" value="RNF213"/>
</dbReference>
<dbReference type="OrthoDB" id="2423195at2759"/>
<dbReference type="AlphaFoldDB" id="A0A6J8DW21"/>
<sequence>MSRDFSTRSLVVSEESPTQVFQMIQENEPQEENDGIIEQYQMRRTWESSPHPYLFFNPDHHSMTFLGFNIEKGTRNLIDLQTNEILEENIMEKNLFEALSRNKVNLTENVDALPRHEKILKLCNVMGIDMAHDPDPTYELTTDNVKKILAIYMRFRCGIPVIIMGETGCGKTRLIKFMCSLQQPPGLEVQNMILMKVHGGTKASDIIRKVHQAEELASKNAKEHQNMDTVLFFDEANTTEAIGVIKEIMCDKTLGGKQMELHQRLKMVAACNPYRK</sequence>
<dbReference type="Pfam" id="PF07728">
    <property type="entry name" value="AAA_5"/>
    <property type="match status" value="1"/>
</dbReference>
<keyword evidence="2" id="KW-0012">Acyltransferase</keyword>
<keyword evidence="3" id="KW-1185">Reference proteome</keyword>
<name>A0A6J8DW21_MYTCO</name>
<dbReference type="PANTHER" id="PTHR22605:SF16">
    <property type="entry name" value="E3 UBIQUITIN-PROTEIN LIGASE RNF213"/>
    <property type="match status" value="1"/>
</dbReference>
<gene>
    <name evidence="2" type="ORF">MCOR_45749</name>
</gene>
<dbReference type="GO" id="GO:0016887">
    <property type="term" value="F:ATP hydrolysis activity"/>
    <property type="evidence" value="ECO:0007669"/>
    <property type="project" value="InterPro"/>
</dbReference>
<dbReference type="SUPFAM" id="SSF52540">
    <property type="entry name" value="P-loop containing nucleoside triphosphate hydrolases"/>
    <property type="match status" value="1"/>
</dbReference>
<evidence type="ECO:0000259" key="1">
    <source>
        <dbReference type="Pfam" id="PF07728"/>
    </source>
</evidence>
<reference evidence="2 3" key="1">
    <citation type="submission" date="2020-06" db="EMBL/GenBank/DDBJ databases">
        <authorList>
            <person name="Li R."/>
            <person name="Bekaert M."/>
        </authorList>
    </citation>
    <scope>NUCLEOTIDE SEQUENCE [LARGE SCALE GENOMIC DNA]</scope>
    <source>
        <strain evidence="3">wild</strain>
    </source>
</reference>
<keyword evidence="2" id="KW-0808">Transferase</keyword>
<evidence type="ECO:0000313" key="2">
    <source>
        <dbReference type="EMBL" id="CAC5412774.1"/>
    </source>
</evidence>